<evidence type="ECO:0000313" key="3">
    <source>
        <dbReference type="EMBL" id="MFC0634003.1"/>
    </source>
</evidence>
<accession>A0ABV6R316</accession>
<dbReference type="RefSeq" id="WP_376835977.1">
    <property type="nucleotide sequence ID" value="NZ_JBHLSW010000006.1"/>
</dbReference>
<comment type="caution">
    <text evidence="3">The sequence shown here is derived from an EMBL/GenBank/DDBJ whole genome shotgun (WGS) entry which is preliminary data.</text>
</comment>
<feature type="signal peptide" evidence="1">
    <location>
        <begin position="1"/>
        <end position="23"/>
    </location>
</feature>
<keyword evidence="4" id="KW-1185">Reference proteome</keyword>
<gene>
    <name evidence="3" type="ORF">ACFFGE_08940</name>
</gene>
<reference evidence="3 4" key="1">
    <citation type="submission" date="2024-09" db="EMBL/GenBank/DDBJ databases">
        <authorList>
            <person name="Sun Q."/>
            <person name="Mori K."/>
        </authorList>
    </citation>
    <scope>NUCLEOTIDE SEQUENCE [LARGE SCALE GENOMIC DNA]</scope>
    <source>
        <strain evidence="3 4">NCAIM B.02621</strain>
    </source>
</reference>
<name>A0ABV6R316_9CAUL</name>
<dbReference type="EMBL" id="JBHLSW010000006">
    <property type="protein sequence ID" value="MFC0634003.1"/>
    <property type="molecule type" value="Genomic_DNA"/>
</dbReference>
<proteinExistence type="predicted"/>
<dbReference type="Gene3D" id="2.160.20.120">
    <property type="match status" value="1"/>
</dbReference>
<dbReference type="Pfam" id="PF10988">
    <property type="entry name" value="DUF2807"/>
    <property type="match status" value="1"/>
</dbReference>
<sequence length="260" mass="26736">MIRTLFIIAGGATVLAVGSLAGAAALGGSDLARNGGTWTFTETASDDGVRIRRGEAVDRGPAVTRTEAFTGGERLILDAPFDVTYVQGDAATVRIEGPQAVVDRIRIDGARISFDDDAPESVTLRWGPNGITGWSSLDGVKVTVTAPAVRDVEINGSADLDIQGYDQPSLDLRIAGSGEVRATGRTERLEVDIAGSGEAELEGLEARDADLSISGSGDIDAAPTGQVAAAVSGSGDIRLRRQPASLNSSVSGSGDIWIDG</sequence>
<feature type="chain" id="PRO_5047459701" evidence="1">
    <location>
        <begin position="24"/>
        <end position="260"/>
    </location>
</feature>
<evidence type="ECO:0000259" key="2">
    <source>
        <dbReference type="Pfam" id="PF10988"/>
    </source>
</evidence>
<evidence type="ECO:0000313" key="4">
    <source>
        <dbReference type="Proteomes" id="UP001589906"/>
    </source>
</evidence>
<evidence type="ECO:0000256" key="1">
    <source>
        <dbReference type="SAM" id="SignalP"/>
    </source>
</evidence>
<dbReference type="Proteomes" id="UP001589906">
    <property type="component" value="Unassembled WGS sequence"/>
</dbReference>
<protein>
    <submittedName>
        <fullName evidence="3">GIN domain-containing protein</fullName>
    </submittedName>
</protein>
<dbReference type="InterPro" id="IPR021255">
    <property type="entry name" value="DUF2807"/>
</dbReference>
<keyword evidence="1" id="KW-0732">Signal</keyword>
<feature type="domain" description="Putative auto-transporter adhesin head GIN" evidence="2">
    <location>
        <begin position="76"/>
        <end position="258"/>
    </location>
</feature>
<organism evidence="3 4">
    <name type="scientific">Brevundimonas balnearis</name>
    <dbReference type="NCBI Taxonomy" id="1572858"/>
    <lineage>
        <taxon>Bacteria</taxon>
        <taxon>Pseudomonadati</taxon>
        <taxon>Pseudomonadota</taxon>
        <taxon>Alphaproteobacteria</taxon>
        <taxon>Caulobacterales</taxon>
        <taxon>Caulobacteraceae</taxon>
        <taxon>Brevundimonas</taxon>
    </lineage>
</organism>